<dbReference type="Proteomes" id="UP000553776">
    <property type="component" value="Unassembled WGS sequence"/>
</dbReference>
<proteinExistence type="predicted"/>
<evidence type="ECO:0000313" key="1">
    <source>
        <dbReference type="EMBL" id="MBB6692169.1"/>
    </source>
</evidence>
<reference evidence="1 2" key="1">
    <citation type="submission" date="2020-08" db="EMBL/GenBank/DDBJ databases">
        <title>Cohnella phylogeny.</title>
        <authorList>
            <person name="Dunlap C."/>
        </authorList>
    </citation>
    <scope>NUCLEOTIDE SEQUENCE [LARGE SCALE GENOMIC DNA]</scope>
    <source>
        <strain evidence="1 2">DSM 25239</strain>
    </source>
</reference>
<accession>A0A841TX34</accession>
<gene>
    <name evidence="1" type="ORF">H7B90_12230</name>
</gene>
<organism evidence="1 2">
    <name type="scientific">Cohnella xylanilytica</name>
    <dbReference type="NCBI Taxonomy" id="557555"/>
    <lineage>
        <taxon>Bacteria</taxon>
        <taxon>Bacillati</taxon>
        <taxon>Bacillota</taxon>
        <taxon>Bacilli</taxon>
        <taxon>Bacillales</taxon>
        <taxon>Paenibacillaceae</taxon>
        <taxon>Cohnella</taxon>
    </lineage>
</organism>
<dbReference type="EMBL" id="JACJVR010000049">
    <property type="protein sequence ID" value="MBB6692169.1"/>
    <property type="molecule type" value="Genomic_DNA"/>
</dbReference>
<protein>
    <submittedName>
        <fullName evidence="1">Uncharacterized protein</fullName>
    </submittedName>
</protein>
<evidence type="ECO:0000313" key="2">
    <source>
        <dbReference type="Proteomes" id="UP000553776"/>
    </source>
</evidence>
<comment type="caution">
    <text evidence="1">The sequence shown here is derived from an EMBL/GenBank/DDBJ whole genome shotgun (WGS) entry which is preliminary data.</text>
</comment>
<name>A0A841TX34_9BACL</name>
<dbReference type="AlphaFoldDB" id="A0A841TX34"/>
<sequence length="159" mass="17477">MQRWPDELMRFVEQQAPLYIHLAAALPGAAPFVCRGYGLSAELRESDRIRVHVLKSQWARVAGLLREDQPLAVLATSGLDNESYQLKGKYAGCRASSEELAPMLDRQRRIASLHFPHLVSLTNVKPSDCLAVGIDIAVAYEQTPGPGAGSLLAERREPS</sequence>
<dbReference type="RefSeq" id="WP_185136163.1">
    <property type="nucleotide sequence ID" value="NZ_BORM01000006.1"/>
</dbReference>
<keyword evidence="2" id="KW-1185">Reference proteome</keyword>